<proteinExistence type="predicted"/>
<keyword evidence="2" id="KW-1185">Reference proteome</keyword>
<dbReference type="RefSeq" id="XP_060371955.1">
    <property type="nucleotide sequence ID" value="XM_060516019.1"/>
</dbReference>
<reference evidence="1" key="1">
    <citation type="submission" date="2021-12" db="EMBL/GenBank/DDBJ databases">
        <title>Comparative genomics, transcriptomics and evolutionary studies reveal genomic signatures of adaptation to plant cell wall in hemibiotrophic fungi.</title>
        <authorList>
            <consortium name="DOE Joint Genome Institute"/>
            <person name="Baroncelli R."/>
            <person name="Diaz J.F."/>
            <person name="Benocci T."/>
            <person name="Peng M."/>
            <person name="Battaglia E."/>
            <person name="Haridas S."/>
            <person name="Andreopoulos W."/>
            <person name="Labutti K."/>
            <person name="Pangilinan J."/>
            <person name="Floch G.L."/>
            <person name="Makela M.R."/>
            <person name="Henrissat B."/>
            <person name="Grigoriev I.V."/>
            <person name="Crouch J.A."/>
            <person name="De Vries R.P."/>
            <person name="Sukno S.A."/>
            <person name="Thon M.R."/>
        </authorList>
    </citation>
    <scope>NUCLEOTIDE SEQUENCE</scope>
    <source>
        <strain evidence="1">CBS 112980</strain>
    </source>
</reference>
<protein>
    <submittedName>
        <fullName evidence="1">Uncharacterized protein</fullName>
    </submittedName>
</protein>
<dbReference type="AlphaFoldDB" id="A0AAD8XQK6"/>
<comment type="caution">
    <text evidence="1">The sequence shown here is derived from an EMBL/GenBank/DDBJ whole genome shotgun (WGS) entry which is preliminary data.</text>
</comment>
<organism evidence="1 2">
    <name type="scientific">Glomerella acutata</name>
    <name type="common">Colletotrichum acutatum</name>
    <dbReference type="NCBI Taxonomy" id="27357"/>
    <lineage>
        <taxon>Eukaryota</taxon>
        <taxon>Fungi</taxon>
        <taxon>Dikarya</taxon>
        <taxon>Ascomycota</taxon>
        <taxon>Pezizomycotina</taxon>
        <taxon>Sordariomycetes</taxon>
        <taxon>Hypocreomycetidae</taxon>
        <taxon>Glomerellales</taxon>
        <taxon>Glomerellaceae</taxon>
        <taxon>Colletotrichum</taxon>
        <taxon>Colletotrichum acutatum species complex</taxon>
    </lineage>
</organism>
<dbReference type="EMBL" id="JAHMHS010000001">
    <property type="protein sequence ID" value="KAK1731900.1"/>
    <property type="molecule type" value="Genomic_DNA"/>
</dbReference>
<evidence type="ECO:0000313" key="2">
    <source>
        <dbReference type="Proteomes" id="UP001244207"/>
    </source>
</evidence>
<gene>
    <name evidence="1" type="ORF">BDZ83DRAFT_9389</name>
</gene>
<name>A0AAD8XQK6_GLOAC</name>
<dbReference type="Proteomes" id="UP001244207">
    <property type="component" value="Unassembled WGS sequence"/>
</dbReference>
<sequence length="199" mass="22245">MESLSKGAVGFSMVSYNVGSVSYTGWLRKALRRLGLITDELVVCGLLNLSLSSMSWLWTSVDDYCLVASDSSEKSFSSTRLIDVISLTWVLDLPRPRFSQRRCAVSASSSNENPPQKVVQGPDRAALMPSRRTLHEEAYPQNLGQDKFRLAYPPEPRYISLDTSRWIRSIVHSTTDPLNYDQERMCAGAGRLLFLSSMG</sequence>
<dbReference type="GeneID" id="85399917"/>
<accession>A0AAD8XQK6</accession>
<evidence type="ECO:0000313" key="1">
    <source>
        <dbReference type="EMBL" id="KAK1731900.1"/>
    </source>
</evidence>